<dbReference type="GO" id="GO:0005743">
    <property type="term" value="C:mitochondrial inner membrane"/>
    <property type="evidence" value="ECO:0007669"/>
    <property type="project" value="TreeGrafter"/>
</dbReference>
<evidence type="ECO:0000313" key="4">
    <source>
        <dbReference type="EnsemblFungi" id="MVLG_03006T0"/>
    </source>
</evidence>
<accession>U5H6W1</accession>
<dbReference type="Proteomes" id="UP000017200">
    <property type="component" value="Unassembled WGS sequence"/>
</dbReference>
<sequence>MIRPTSMLRFGTSFFLGSARAAARSPGAAPLRAPPQLRRPIRTFLALTATTSTLAIGYALHQSTNEPLYARSSEPERGYESQSQSQSQLHRGKLGSISPSVFLWGRNEHNVASPQTPESDMVKRPKLAAQFTGAILRDLVLAETYGAAVDEKGDVLQWGSGFDSSPVATATPRPTLRGYDVLKLTATPHKIFALTRKGEVIVFPSSSERQEINEEQRRSNSSWWKVWGSTDHGTDHEKIMPEQALAKGEKFVSLSAGESHLLALTSTGRSFGLPLDLSANVFGQLGVRNVQLLSVHSTSVSSGAVRVKLNPDPTLNEVRRELPAPPTRIDPLLLPPGATELPVIASQPIAPVSRPRRTGSDVRLHDDESTQQAMEEDIRFSTVLHELPALREIEIAELVAGARHSLARLSDGRVLGWGANGYGQLGLGASLSYPSIPAPTEIPLTRCYPKAVRVTCNRIAAGGNLSYFIVDAVDIPTMKQTIDLLATGNGQFGGIGNGSWAHQASPVKVKTISGLLEWSEEMGKVAPIAIKDISVGNAHIALVLDNAVDQGGVKFGRDVFVWGHNFYHQLGTGKRSNLSTPQHLPPLPYAGLIAPPKRTVASVEGATAMEQQPENERTMGSGTLSPMPHSRMQLAPEIKVGKKVVEEAIVAGDGGSAVYWRILNP</sequence>
<dbReference type="HOGENOM" id="CLU_021989_0_0_1"/>
<evidence type="ECO:0000313" key="3">
    <source>
        <dbReference type="EMBL" id="KDE06655.1"/>
    </source>
</evidence>
<dbReference type="OrthoDB" id="10256179at2759"/>
<dbReference type="Pfam" id="PF13540">
    <property type="entry name" value="RCC1_2"/>
    <property type="match status" value="1"/>
</dbReference>
<feature type="repeat" description="RCC1" evidence="1">
    <location>
        <begin position="412"/>
        <end position="472"/>
    </location>
</feature>
<dbReference type="EMBL" id="GL541668">
    <property type="protein sequence ID" value="KDE06655.1"/>
    <property type="molecule type" value="Genomic_DNA"/>
</dbReference>
<dbReference type="SUPFAM" id="SSF50985">
    <property type="entry name" value="RCC1/BLIP-II"/>
    <property type="match status" value="1"/>
</dbReference>
<dbReference type="EnsemblFungi" id="MVLG_03006T0">
    <property type="protein sequence ID" value="MVLG_03006T0"/>
    <property type="gene ID" value="MVLG_03006"/>
</dbReference>
<dbReference type="InterPro" id="IPR009091">
    <property type="entry name" value="RCC1/BLIP-II"/>
</dbReference>
<dbReference type="InterPro" id="IPR000408">
    <property type="entry name" value="Reg_chr_condens"/>
</dbReference>
<evidence type="ECO:0000256" key="2">
    <source>
        <dbReference type="SAM" id="MobiDB-lite"/>
    </source>
</evidence>
<dbReference type="PANTHER" id="PTHR47563">
    <property type="entry name" value="PROTEIN FMP25, MITOCHONDRIAL"/>
    <property type="match status" value="1"/>
</dbReference>
<protein>
    <submittedName>
        <fullName evidence="3 4">Uncharacterized protein</fullName>
    </submittedName>
</protein>
<organism evidence="3">
    <name type="scientific">Microbotryum lychnidis-dioicae (strain p1A1 Lamole / MvSl-1064)</name>
    <name type="common">Anther smut fungus</name>
    <dbReference type="NCBI Taxonomy" id="683840"/>
    <lineage>
        <taxon>Eukaryota</taxon>
        <taxon>Fungi</taxon>
        <taxon>Dikarya</taxon>
        <taxon>Basidiomycota</taxon>
        <taxon>Pucciniomycotina</taxon>
        <taxon>Microbotryomycetes</taxon>
        <taxon>Microbotryales</taxon>
        <taxon>Microbotryaceae</taxon>
        <taxon>Microbotryum</taxon>
    </lineage>
</organism>
<gene>
    <name evidence="3" type="ORF">MVLG_03006</name>
</gene>
<feature type="region of interest" description="Disordered" evidence="2">
    <location>
        <begin position="352"/>
        <end position="371"/>
    </location>
</feature>
<evidence type="ECO:0000256" key="1">
    <source>
        <dbReference type="PROSITE-ProRule" id="PRU00235"/>
    </source>
</evidence>
<dbReference type="PRINTS" id="PR00633">
    <property type="entry name" value="RCCNDNSATION"/>
</dbReference>
<reference evidence="3 5" key="3">
    <citation type="journal article" date="2015" name="BMC Genomics">
        <title>Sex and parasites: genomic and transcriptomic analysis of Microbotryum lychnidis-dioicae, the biotrophic and plant-castrating anther smut fungus.</title>
        <authorList>
            <person name="Perlin M.H."/>
            <person name="Amselem J."/>
            <person name="Fontanillas E."/>
            <person name="Toh S.S."/>
            <person name="Chen Z."/>
            <person name="Goldberg J."/>
            <person name="Duplessis S."/>
            <person name="Henrissat B."/>
            <person name="Young S."/>
            <person name="Zeng Q."/>
            <person name="Aguileta G."/>
            <person name="Petit E."/>
            <person name="Badouin H."/>
            <person name="Andrews J."/>
            <person name="Razeeq D."/>
            <person name="Gabaldon T."/>
            <person name="Quesneville H."/>
            <person name="Giraud T."/>
            <person name="Hood M.E."/>
            <person name="Schultz D.J."/>
            <person name="Cuomo C.A."/>
        </authorList>
    </citation>
    <scope>NUCLEOTIDE SEQUENCE [LARGE SCALE GENOMIC DNA]</scope>
    <source>
        <strain evidence="5">p1A1 Lamole</strain>
        <strain evidence="3">P1A1 Lamole</strain>
    </source>
</reference>
<keyword evidence="5" id="KW-1185">Reference proteome</keyword>
<feature type="compositionally biased region" description="Polar residues" evidence="2">
    <location>
        <begin position="80"/>
        <end position="89"/>
    </location>
</feature>
<proteinExistence type="predicted"/>
<dbReference type="Gene3D" id="2.130.10.30">
    <property type="entry name" value="Regulator of chromosome condensation 1/beta-lactamase-inhibitor protein II"/>
    <property type="match status" value="2"/>
</dbReference>
<reference evidence="3" key="2">
    <citation type="submission" date="2010-11" db="EMBL/GenBank/DDBJ databases">
        <authorList>
            <consortium name="The Broad Institute Genome Sequencing Platform"/>
            <person name="Earl A."/>
            <person name="Ward D."/>
            <person name="Feldgarden M."/>
            <person name="Gevers D."/>
            <person name="Butler R."/>
            <person name="Young S.K."/>
            <person name="Zeng Q."/>
            <person name="Gargeya S."/>
            <person name="Fitzgerald M."/>
            <person name="Haas B."/>
            <person name="Abouelleil A."/>
            <person name="Alvarado L."/>
            <person name="Arachchi H.M."/>
            <person name="Berlin A."/>
            <person name="Brown A."/>
            <person name="Chapman S.B."/>
            <person name="Chen Z."/>
            <person name="Dunbar C."/>
            <person name="Freedman E."/>
            <person name="Gearin G."/>
            <person name="Gellesch M."/>
            <person name="Goldberg J."/>
            <person name="Griggs A."/>
            <person name="Gujja S."/>
            <person name="Heilman E."/>
            <person name="Heiman D."/>
            <person name="Howarth C."/>
            <person name="Larson L."/>
            <person name="Lui A."/>
            <person name="MacDonald P.J.P."/>
            <person name="Mehta T."/>
            <person name="Montmayeur A."/>
            <person name="Murphy C."/>
            <person name="Neiman D."/>
            <person name="Pearson M."/>
            <person name="Priest M."/>
            <person name="Roberts A."/>
            <person name="Saif S."/>
            <person name="Shea T."/>
            <person name="Shenoy N."/>
            <person name="Sisk P."/>
            <person name="Stolte C."/>
            <person name="Sykes S."/>
            <person name="White J."/>
            <person name="Yandava C."/>
            <person name="Wortman J."/>
            <person name="Nusbaum C."/>
            <person name="Birren B."/>
        </authorList>
    </citation>
    <scope>NUCLEOTIDE SEQUENCE</scope>
    <source>
        <strain evidence="3">P1A1 Lamole</strain>
    </source>
</reference>
<dbReference type="EMBL" id="AEIJ01000276">
    <property type="status" value="NOT_ANNOTATED_CDS"/>
    <property type="molecule type" value="Genomic_DNA"/>
</dbReference>
<dbReference type="PANTHER" id="PTHR47563:SF1">
    <property type="entry name" value="PROTEIN FMP25, MITOCHONDRIAL"/>
    <property type="match status" value="1"/>
</dbReference>
<dbReference type="PROSITE" id="PS50012">
    <property type="entry name" value="RCC1_3"/>
    <property type="match status" value="1"/>
</dbReference>
<dbReference type="OMA" id="YDQPHEI"/>
<dbReference type="AlphaFoldDB" id="U5H6W1"/>
<dbReference type="Pfam" id="PF00415">
    <property type="entry name" value="RCC1"/>
    <property type="match status" value="1"/>
</dbReference>
<name>U5H6W1_USTV1</name>
<evidence type="ECO:0000313" key="5">
    <source>
        <dbReference type="Proteomes" id="UP000017200"/>
    </source>
</evidence>
<dbReference type="InParanoid" id="U5H6W1"/>
<dbReference type="GO" id="GO:0034551">
    <property type="term" value="P:mitochondrial respiratory chain complex III assembly"/>
    <property type="evidence" value="ECO:0007669"/>
    <property type="project" value="TreeGrafter"/>
</dbReference>
<feature type="region of interest" description="Disordered" evidence="2">
    <location>
        <begin position="67"/>
        <end position="92"/>
    </location>
</feature>
<reference evidence="5" key="1">
    <citation type="submission" date="2010-11" db="EMBL/GenBank/DDBJ databases">
        <title>The genome sequence of Microbotryum violaceum strain p1A1 Lamole.</title>
        <authorList>
            <person name="Cuomo C."/>
            <person name="Perlin M."/>
            <person name="Young S.K."/>
            <person name="Zeng Q."/>
            <person name="Gargeya S."/>
            <person name="Alvarado L."/>
            <person name="Berlin A."/>
            <person name="Chapman S.B."/>
            <person name="Chen Z."/>
            <person name="Freedman E."/>
            <person name="Gellesch M."/>
            <person name="Goldberg J."/>
            <person name="Griggs A."/>
            <person name="Gujja S."/>
            <person name="Heilman E."/>
            <person name="Heiman D."/>
            <person name="Howarth C."/>
            <person name="Mehta T."/>
            <person name="Neiman D."/>
            <person name="Pearson M."/>
            <person name="Roberts A."/>
            <person name="Saif S."/>
            <person name="Shea T."/>
            <person name="Shenoy N."/>
            <person name="Sisk P."/>
            <person name="Stolte C."/>
            <person name="Sykes S."/>
            <person name="White J."/>
            <person name="Yandava C."/>
            <person name="Haas B."/>
            <person name="Nusbaum C."/>
            <person name="Birren B."/>
        </authorList>
    </citation>
    <scope>NUCLEOTIDE SEQUENCE [LARGE SCALE GENOMIC DNA]</scope>
    <source>
        <strain evidence="5">p1A1 Lamole</strain>
    </source>
</reference>
<reference evidence="4" key="4">
    <citation type="submission" date="2015-06" db="UniProtKB">
        <authorList>
            <consortium name="EnsemblFungi"/>
        </authorList>
    </citation>
    <scope>IDENTIFICATION</scope>
</reference>
<feature type="compositionally biased region" description="Basic and acidic residues" evidence="2">
    <location>
        <begin position="358"/>
        <end position="368"/>
    </location>
</feature>
<dbReference type="InterPro" id="IPR053245">
    <property type="entry name" value="MitoProcess-Associated"/>
</dbReference>
<dbReference type="STRING" id="683840.U5H6W1"/>